<gene>
    <name evidence="2" type="ORF">E5083_18215</name>
</gene>
<dbReference type="GeneID" id="95449535"/>
<sequence length="138" mass="14567">MDTQTAPGPRPDAFILTGSFLVVCRAPLYLAELARRGLKILLITPSYRREDALAAAKDPDHPAYVIDEAAFVDGDVSRDNSYLPGVLSVAPGATVHSVTSSWERAGLVVTTGADAVEAGRRAEYALSLIDVRTGGGAR</sequence>
<keyword evidence="3" id="KW-1185">Reference proteome</keyword>
<evidence type="ECO:0000313" key="3">
    <source>
        <dbReference type="Proteomes" id="UP000298159"/>
    </source>
</evidence>
<dbReference type="AlphaFoldDB" id="A0A4Z1D279"/>
<name>A0A4Z1D279_9ACTN</name>
<proteinExistence type="predicted"/>
<dbReference type="InterPro" id="IPR040570">
    <property type="entry name" value="LAL_C2"/>
</dbReference>
<protein>
    <recommendedName>
        <fullName evidence="1">L-amino acid ligase C-terminal domain-containing protein</fullName>
    </recommendedName>
</protein>
<evidence type="ECO:0000313" key="2">
    <source>
        <dbReference type="EMBL" id="TGN75603.1"/>
    </source>
</evidence>
<dbReference type="Proteomes" id="UP000298159">
    <property type="component" value="Unassembled WGS sequence"/>
</dbReference>
<organism evidence="2 3">
    <name type="scientific">Streptomyces bauhiniae</name>
    <dbReference type="NCBI Taxonomy" id="2340725"/>
    <lineage>
        <taxon>Bacteria</taxon>
        <taxon>Bacillati</taxon>
        <taxon>Actinomycetota</taxon>
        <taxon>Actinomycetes</taxon>
        <taxon>Kitasatosporales</taxon>
        <taxon>Streptomycetaceae</taxon>
        <taxon>Streptomyces</taxon>
    </lineage>
</organism>
<dbReference type="Pfam" id="PF18603">
    <property type="entry name" value="LAL_C2"/>
    <property type="match status" value="1"/>
</dbReference>
<feature type="domain" description="L-amino acid ligase C-terminal" evidence="1">
    <location>
        <begin position="87"/>
        <end position="133"/>
    </location>
</feature>
<comment type="caution">
    <text evidence="2">The sequence shown here is derived from an EMBL/GenBank/DDBJ whole genome shotgun (WGS) entry which is preliminary data.</text>
</comment>
<accession>A0A4Z1D279</accession>
<dbReference type="RefSeq" id="WP_135786758.1">
    <property type="nucleotide sequence ID" value="NZ_JBHXLW010000010.1"/>
</dbReference>
<evidence type="ECO:0000259" key="1">
    <source>
        <dbReference type="Pfam" id="PF18603"/>
    </source>
</evidence>
<dbReference type="EMBL" id="SRRT01000005">
    <property type="protein sequence ID" value="TGN75603.1"/>
    <property type="molecule type" value="Genomic_DNA"/>
</dbReference>
<reference evidence="2 3" key="1">
    <citation type="submission" date="2019-04" db="EMBL/GenBank/DDBJ databases">
        <title>Streptomyces sp. nov. Bv016 isolated from bark of Buahinia variegata.</title>
        <authorList>
            <person name="Kanchanasin P."/>
            <person name="Tanasupawat S."/>
            <person name="Yuki M."/>
            <person name="Kudo T."/>
        </authorList>
    </citation>
    <scope>NUCLEOTIDE SEQUENCE [LARGE SCALE GENOMIC DNA]</scope>
    <source>
        <strain evidence="2 3">Bv016</strain>
    </source>
</reference>